<dbReference type="EMBL" id="PKMF04000079">
    <property type="protein sequence ID" value="KAK7852167.1"/>
    <property type="molecule type" value="Genomic_DNA"/>
</dbReference>
<name>A0AAW0LKI7_QUESU</name>
<keyword evidence="1" id="KW-0732">Signal</keyword>
<feature type="signal peptide" evidence="1">
    <location>
        <begin position="1"/>
        <end position="30"/>
    </location>
</feature>
<evidence type="ECO:0000313" key="4">
    <source>
        <dbReference type="Proteomes" id="UP000237347"/>
    </source>
</evidence>
<comment type="caution">
    <text evidence="3">The sequence shown here is derived from an EMBL/GenBank/DDBJ whole genome shotgun (WGS) entry which is preliminary data.</text>
</comment>
<evidence type="ECO:0000313" key="3">
    <source>
        <dbReference type="EMBL" id="KAK7852167.1"/>
    </source>
</evidence>
<dbReference type="PROSITE" id="PS50927">
    <property type="entry name" value="BULB_LECTIN"/>
    <property type="match status" value="1"/>
</dbReference>
<feature type="chain" id="PRO_5043519401" description="Bulb-type lectin domain-containing protein" evidence="1">
    <location>
        <begin position="31"/>
        <end position="149"/>
    </location>
</feature>
<feature type="domain" description="Bulb-type lectin" evidence="2">
    <location>
        <begin position="47"/>
        <end position="149"/>
    </location>
</feature>
<reference evidence="3 4" key="1">
    <citation type="journal article" date="2018" name="Sci. Data">
        <title>The draft genome sequence of cork oak.</title>
        <authorList>
            <person name="Ramos A.M."/>
            <person name="Usie A."/>
            <person name="Barbosa P."/>
            <person name="Barros P.M."/>
            <person name="Capote T."/>
            <person name="Chaves I."/>
            <person name="Simoes F."/>
            <person name="Abreu I."/>
            <person name="Carrasquinho I."/>
            <person name="Faro C."/>
            <person name="Guimaraes J.B."/>
            <person name="Mendonca D."/>
            <person name="Nobrega F."/>
            <person name="Rodrigues L."/>
            <person name="Saibo N.J.M."/>
            <person name="Varela M.C."/>
            <person name="Egas C."/>
            <person name="Matos J."/>
            <person name="Miguel C.M."/>
            <person name="Oliveira M.M."/>
            <person name="Ricardo C.P."/>
            <person name="Goncalves S."/>
        </authorList>
    </citation>
    <scope>NUCLEOTIDE SEQUENCE [LARGE SCALE GENOMIC DNA]</scope>
    <source>
        <strain evidence="4">cv. HL8</strain>
    </source>
</reference>
<evidence type="ECO:0000259" key="2">
    <source>
        <dbReference type="PROSITE" id="PS50927"/>
    </source>
</evidence>
<dbReference type="AlphaFoldDB" id="A0AAW0LKI7"/>
<dbReference type="InterPro" id="IPR001480">
    <property type="entry name" value="Bulb-type_lectin_dom"/>
</dbReference>
<organism evidence="3 4">
    <name type="scientific">Quercus suber</name>
    <name type="common">Cork oak</name>
    <dbReference type="NCBI Taxonomy" id="58331"/>
    <lineage>
        <taxon>Eukaryota</taxon>
        <taxon>Viridiplantae</taxon>
        <taxon>Streptophyta</taxon>
        <taxon>Embryophyta</taxon>
        <taxon>Tracheophyta</taxon>
        <taxon>Spermatophyta</taxon>
        <taxon>Magnoliopsida</taxon>
        <taxon>eudicotyledons</taxon>
        <taxon>Gunneridae</taxon>
        <taxon>Pentapetalae</taxon>
        <taxon>rosids</taxon>
        <taxon>fabids</taxon>
        <taxon>Fagales</taxon>
        <taxon>Fagaceae</taxon>
        <taxon>Quercus</taxon>
    </lineage>
</organism>
<evidence type="ECO:0000256" key="1">
    <source>
        <dbReference type="SAM" id="SignalP"/>
    </source>
</evidence>
<keyword evidence="4" id="KW-1185">Reference proteome</keyword>
<protein>
    <recommendedName>
        <fullName evidence="2">Bulb-type lectin domain-containing protein</fullName>
    </recommendedName>
</protein>
<dbReference type="Proteomes" id="UP000237347">
    <property type="component" value="Unassembled WGS sequence"/>
</dbReference>
<accession>A0AAW0LKI7</accession>
<sequence length="149" mass="16350">MGISSSWACCGFLLYLALFQTPFPILLVTAQPCSYLIANSSTSWTNSPSAPNSVKFEDGSFVRIILSSQPSNIYQDQCTHFAIFSLYYLSANTILSDHTPHVLWSANPKNPVSYNATLHLTSDRDLVLQNVDGTIAGRQTSAATNLWLV</sequence>
<gene>
    <name evidence="3" type="ORF">CFP56_040099</name>
</gene>
<proteinExistence type="predicted"/>